<comment type="caution">
    <text evidence="1">The sequence shown here is derived from an EMBL/GenBank/DDBJ whole genome shotgun (WGS) entry which is preliminary data.</text>
</comment>
<proteinExistence type="predicted"/>
<reference evidence="1" key="1">
    <citation type="submission" date="2021-10" db="EMBL/GenBank/DDBJ databases">
        <title>Tropical sea cucumber genome reveals ecological adaptation and Cuvierian tubules defense mechanism.</title>
        <authorList>
            <person name="Chen T."/>
        </authorList>
    </citation>
    <scope>NUCLEOTIDE SEQUENCE</scope>
    <source>
        <strain evidence="1">Nanhai2018</strain>
        <tissue evidence="1">Muscle</tissue>
    </source>
</reference>
<evidence type="ECO:0000313" key="1">
    <source>
        <dbReference type="EMBL" id="KAJ8019392.1"/>
    </source>
</evidence>
<organism evidence="1 2">
    <name type="scientific">Holothuria leucospilota</name>
    <name type="common">Black long sea cucumber</name>
    <name type="synonym">Mertensiothuria leucospilota</name>
    <dbReference type="NCBI Taxonomy" id="206669"/>
    <lineage>
        <taxon>Eukaryota</taxon>
        <taxon>Metazoa</taxon>
        <taxon>Echinodermata</taxon>
        <taxon>Eleutherozoa</taxon>
        <taxon>Echinozoa</taxon>
        <taxon>Holothuroidea</taxon>
        <taxon>Aspidochirotacea</taxon>
        <taxon>Aspidochirotida</taxon>
        <taxon>Holothuriidae</taxon>
        <taxon>Holothuria</taxon>
    </lineage>
</organism>
<sequence>MFGHIEKVIQYNADFKFNGDATFNVLHVDMVNGKGPTHTNLRHWLIKKKKSVITINNTDDLCLARALVTAKARLDNSNDRTINWKNIRQGFGEQTKLAKDLHVCAGVPEGPCGLDEVNRFQEFLQDYQILVLTQVLQDPFMFRGPEKDQKLCLLYHQGPRSL</sequence>
<dbReference type="Proteomes" id="UP001152320">
    <property type="component" value="Unassembled WGS sequence"/>
</dbReference>
<dbReference type="OrthoDB" id="6750869at2759"/>
<evidence type="ECO:0000313" key="2">
    <source>
        <dbReference type="Proteomes" id="UP001152320"/>
    </source>
</evidence>
<dbReference type="AlphaFoldDB" id="A0A9Q0YFV7"/>
<protein>
    <submittedName>
        <fullName evidence="1">Uncharacterized protein</fullName>
    </submittedName>
</protein>
<name>A0A9Q0YFV7_HOLLE</name>
<dbReference type="EMBL" id="JAIZAY010000025">
    <property type="protein sequence ID" value="KAJ8019392.1"/>
    <property type="molecule type" value="Genomic_DNA"/>
</dbReference>
<accession>A0A9Q0YFV7</accession>
<keyword evidence="2" id="KW-1185">Reference proteome</keyword>
<gene>
    <name evidence="1" type="ORF">HOLleu_42055</name>
</gene>